<evidence type="ECO:0000313" key="10">
    <source>
        <dbReference type="Proteomes" id="UP000176725"/>
    </source>
</evidence>
<evidence type="ECO:0000256" key="8">
    <source>
        <dbReference type="ARBA" id="ARBA00072515"/>
    </source>
</evidence>
<comment type="catalytic activity">
    <reaction evidence="1">
        <text>beta-D-fructose 1,6-bisphosphate = D-glyceraldehyde 3-phosphate + dihydroxyacetone phosphate</text>
        <dbReference type="Rhea" id="RHEA:14729"/>
        <dbReference type="ChEBI" id="CHEBI:32966"/>
        <dbReference type="ChEBI" id="CHEBI:57642"/>
        <dbReference type="ChEBI" id="CHEBI:59776"/>
        <dbReference type="EC" id="4.1.2.13"/>
    </reaction>
</comment>
<reference evidence="9 10" key="1">
    <citation type="journal article" date="2016" name="Nat. Commun.">
        <title>Thousands of microbial genomes shed light on interconnected biogeochemical processes in an aquifer system.</title>
        <authorList>
            <person name="Anantharaman K."/>
            <person name="Brown C.T."/>
            <person name="Hug L.A."/>
            <person name="Sharon I."/>
            <person name="Castelle C.J."/>
            <person name="Probst A.J."/>
            <person name="Thomas B.C."/>
            <person name="Singh A."/>
            <person name="Wilkins M.J."/>
            <person name="Karaoz U."/>
            <person name="Brodie E.L."/>
            <person name="Williams K.H."/>
            <person name="Hubbard S.S."/>
            <person name="Banfield J.F."/>
        </authorList>
    </citation>
    <scope>NUCLEOTIDE SEQUENCE [LARGE SCALE GENOMIC DNA]</scope>
</reference>
<dbReference type="InterPro" id="IPR000741">
    <property type="entry name" value="FBA_I"/>
</dbReference>
<organism evidence="9 10">
    <name type="scientific">Candidatus Woesebacteria bacterium RIFCSPLOWO2_01_FULL_39_25</name>
    <dbReference type="NCBI Taxonomy" id="1802521"/>
    <lineage>
        <taxon>Bacteria</taxon>
        <taxon>Candidatus Woeseibacteriota</taxon>
    </lineage>
</organism>
<dbReference type="InterPro" id="IPR013785">
    <property type="entry name" value="Aldolase_TIM"/>
</dbReference>
<accession>A0A1F8BIC9</accession>
<evidence type="ECO:0000256" key="7">
    <source>
        <dbReference type="ARBA" id="ARBA00029799"/>
    </source>
</evidence>
<name>A0A1F8BIC9_9BACT</name>
<dbReference type="GO" id="GO:0004332">
    <property type="term" value="F:fructose-bisphosphate aldolase activity"/>
    <property type="evidence" value="ECO:0007669"/>
    <property type="project" value="UniProtKB-EC"/>
</dbReference>
<dbReference type="AlphaFoldDB" id="A0A1F8BIC9"/>
<dbReference type="PANTHER" id="PTHR11627">
    <property type="entry name" value="FRUCTOSE-BISPHOSPHATE ALDOLASE"/>
    <property type="match status" value="1"/>
</dbReference>
<evidence type="ECO:0000256" key="6">
    <source>
        <dbReference type="ARBA" id="ARBA00023239"/>
    </source>
</evidence>
<comment type="caution">
    <text evidence="9">The sequence shown here is derived from an EMBL/GenBank/DDBJ whole genome shotgun (WGS) entry which is preliminary data.</text>
</comment>
<dbReference type="Pfam" id="PF00274">
    <property type="entry name" value="Glycolytic"/>
    <property type="match status" value="1"/>
</dbReference>
<protein>
    <recommendedName>
        <fullName evidence="8">Probable fructose-bisphosphate aldolase class 1</fullName>
        <ecNumber evidence="4">4.1.2.13</ecNumber>
    </recommendedName>
    <alternativeName>
        <fullName evidence="7">Fructose-bisphosphate aldolase class I</fullName>
    </alternativeName>
</protein>
<proteinExistence type="inferred from homology"/>
<keyword evidence="5" id="KW-0324">Glycolysis</keyword>
<dbReference type="NCBIfam" id="NF033379">
    <property type="entry name" value="FrucBisAld_I"/>
    <property type="match status" value="1"/>
</dbReference>
<keyword evidence="6" id="KW-0456">Lyase</keyword>
<comment type="pathway">
    <text evidence="2">Carbohydrate degradation; glycolysis; D-glyceraldehyde 3-phosphate and glycerone phosphate from D-glucose: step 4/4.</text>
</comment>
<dbReference type="UniPathway" id="UPA00109">
    <property type="reaction ID" value="UER00183"/>
</dbReference>
<sequence>MNEAALRDTAKELVAPGKGILAADESTGTIKKRFDTIGVESTPENHRIYRQLLFKTHGAEEFISGVILYDETIRQQTDEGVPFAKYLSDKGIIPGIKVDEGAVDMVNFSGEKITEGLDGLRGRLGEYKELGAKFTKWRAVISMGDAIPTDVCINMNAELLALFAAYSQEADLVPIVEPEVLMDGTHDIQKSEEVTYKTLKSVFKKLSEYKIYFPGMLLKPNWVHQGKDNPDKANDKQIAEATLKVLKEVIPPDVPGIVFLSGGDSPEESTGHLNAMNEMDDVAWQLSFSFGRALQEPVLKAWKGDPANIELAQKVFYKRAKLNSLARSGKYEGEIEEENGK</sequence>
<dbReference type="SUPFAM" id="SSF51569">
    <property type="entry name" value="Aldolase"/>
    <property type="match status" value="1"/>
</dbReference>
<dbReference type="EC" id="4.1.2.13" evidence="4"/>
<dbReference type="EMBL" id="MGHH01000015">
    <property type="protein sequence ID" value="OGM63814.1"/>
    <property type="molecule type" value="Genomic_DNA"/>
</dbReference>
<evidence type="ECO:0000256" key="3">
    <source>
        <dbReference type="ARBA" id="ARBA00010387"/>
    </source>
</evidence>
<evidence type="ECO:0000313" key="9">
    <source>
        <dbReference type="EMBL" id="OGM63814.1"/>
    </source>
</evidence>
<dbReference type="Gene3D" id="3.20.20.70">
    <property type="entry name" value="Aldolase class I"/>
    <property type="match status" value="1"/>
</dbReference>
<evidence type="ECO:0000256" key="2">
    <source>
        <dbReference type="ARBA" id="ARBA00004714"/>
    </source>
</evidence>
<evidence type="ECO:0000256" key="4">
    <source>
        <dbReference type="ARBA" id="ARBA00013068"/>
    </source>
</evidence>
<dbReference type="Proteomes" id="UP000176725">
    <property type="component" value="Unassembled WGS sequence"/>
</dbReference>
<evidence type="ECO:0000256" key="1">
    <source>
        <dbReference type="ARBA" id="ARBA00000441"/>
    </source>
</evidence>
<dbReference type="STRING" id="1802521.A2893_02455"/>
<evidence type="ECO:0000256" key="5">
    <source>
        <dbReference type="ARBA" id="ARBA00023152"/>
    </source>
</evidence>
<gene>
    <name evidence="9" type="ORF">A2893_02455</name>
</gene>
<comment type="similarity">
    <text evidence="3">Belongs to the class I fructose-bisphosphate aldolase family.</text>
</comment>
<dbReference type="GO" id="GO:0006096">
    <property type="term" value="P:glycolytic process"/>
    <property type="evidence" value="ECO:0007669"/>
    <property type="project" value="UniProtKB-UniPathway"/>
</dbReference>
<dbReference type="FunFam" id="3.20.20.70:FF:000140">
    <property type="entry name" value="Fructose-bisphosphate aldolase"/>
    <property type="match status" value="1"/>
</dbReference>